<reference evidence="2 3" key="1">
    <citation type="journal article" date="2021" name="Elife">
        <title>Chloroplast acquisition without the gene transfer in kleptoplastic sea slugs, Plakobranchus ocellatus.</title>
        <authorList>
            <person name="Maeda T."/>
            <person name="Takahashi S."/>
            <person name="Yoshida T."/>
            <person name="Shimamura S."/>
            <person name="Takaki Y."/>
            <person name="Nagai Y."/>
            <person name="Toyoda A."/>
            <person name="Suzuki Y."/>
            <person name="Arimoto A."/>
            <person name="Ishii H."/>
            <person name="Satoh N."/>
            <person name="Nishiyama T."/>
            <person name="Hasebe M."/>
            <person name="Maruyama T."/>
            <person name="Minagawa J."/>
            <person name="Obokata J."/>
            <person name="Shigenobu S."/>
        </authorList>
    </citation>
    <scope>NUCLEOTIDE SEQUENCE [LARGE SCALE GENOMIC DNA]</scope>
</reference>
<dbReference type="EMBL" id="BLXT01004836">
    <property type="protein sequence ID" value="GFO17616.1"/>
    <property type="molecule type" value="Genomic_DNA"/>
</dbReference>
<protein>
    <submittedName>
        <fullName evidence="2">Uncharacterized protein</fullName>
    </submittedName>
</protein>
<proteinExistence type="predicted"/>
<evidence type="ECO:0000313" key="2">
    <source>
        <dbReference type="EMBL" id="GFO17616.1"/>
    </source>
</evidence>
<name>A0AAV4BB20_9GAST</name>
<dbReference type="AlphaFoldDB" id="A0AAV4BB20"/>
<feature type="region of interest" description="Disordered" evidence="1">
    <location>
        <begin position="62"/>
        <end position="92"/>
    </location>
</feature>
<dbReference type="Proteomes" id="UP000735302">
    <property type="component" value="Unassembled WGS sequence"/>
</dbReference>
<evidence type="ECO:0000256" key="1">
    <source>
        <dbReference type="SAM" id="MobiDB-lite"/>
    </source>
</evidence>
<keyword evidence="3" id="KW-1185">Reference proteome</keyword>
<organism evidence="2 3">
    <name type="scientific">Plakobranchus ocellatus</name>
    <dbReference type="NCBI Taxonomy" id="259542"/>
    <lineage>
        <taxon>Eukaryota</taxon>
        <taxon>Metazoa</taxon>
        <taxon>Spiralia</taxon>
        <taxon>Lophotrochozoa</taxon>
        <taxon>Mollusca</taxon>
        <taxon>Gastropoda</taxon>
        <taxon>Heterobranchia</taxon>
        <taxon>Euthyneura</taxon>
        <taxon>Panpulmonata</taxon>
        <taxon>Sacoglossa</taxon>
        <taxon>Placobranchoidea</taxon>
        <taxon>Plakobranchidae</taxon>
        <taxon>Plakobranchus</taxon>
    </lineage>
</organism>
<comment type="caution">
    <text evidence="2">The sequence shown here is derived from an EMBL/GenBank/DDBJ whole genome shotgun (WGS) entry which is preliminary data.</text>
</comment>
<sequence>MSQAIKHHLIVGLPMKHKGSGGSSGRAVSYHVRGPRFEFQSGLSKCFIAPLWPPNTKWVARSLKTRQGKGGEESNGKSPHKAICQEQSGPYC</sequence>
<gene>
    <name evidence="2" type="ORF">PoB_004412100</name>
</gene>
<evidence type="ECO:0000313" key="3">
    <source>
        <dbReference type="Proteomes" id="UP000735302"/>
    </source>
</evidence>
<accession>A0AAV4BB20</accession>